<organism evidence="4 5">
    <name type="scientific">Asparagus officinalis</name>
    <name type="common">Garden asparagus</name>
    <dbReference type="NCBI Taxonomy" id="4686"/>
    <lineage>
        <taxon>Eukaryota</taxon>
        <taxon>Viridiplantae</taxon>
        <taxon>Streptophyta</taxon>
        <taxon>Embryophyta</taxon>
        <taxon>Tracheophyta</taxon>
        <taxon>Spermatophyta</taxon>
        <taxon>Magnoliopsida</taxon>
        <taxon>Liliopsida</taxon>
        <taxon>Asparagales</taxon>
        <taxon>Asparagaceae</taxon>
        <taxon>Asparagoideae</taxon>
        <taxon>Asparagus</taxon>
    </lineage>
</organism>
<evidence type="ECO:0000313" key="4">
    <source>
        <dbReference type="EMBL" id="ONK62599.1"/>
    </source>
</evidence>
<accession>A0A5P1ECT1</accession>
<keyword evidence="2" id="KW-0804">Transcription</keyword>
<keyword evidence="5" id="KW-1185">Reference proteome</keyword>
<feature type="region of interest" description="Leucine repeat II (LRII)" evidence="3">
    <location>
        <begin position="178"/>
        <end position="210"/>
    </location>
</feature>
<evidence type="ECO:0000256" key="2">
    <source>
        <dbReference type="ARBA" id="ARBA00023163"/>
    </source>
</evidence>
<dbReference type="Proteomes" id="UP000243459">
    <property type="component" value="Chromosome 7"/>
</dbReference>
<dbReference type="AlphaFoldDB" id="A0A5P1ECT1"/>
<proteinExistence type="inferred from homology"/>
<evidence type="ECO:0000256" key="3">
    <source>
        <dbReference type="PROSITE-ProRule" id="PRU01191"/>
    </source>
</evidence>
<comment type="similarity">
    <text evidence="3">Belongs to the GRAS family.</text>
</comment>
<dbReference type="EMBL" id="CM007387">
    <property type="protein sequence ID" value="ONK62599.1"/>
    <property type="molecule type" value="Genomic_DNA"/>
</dbReference>
<name>A0A5P1ECT1_ASPOF</name>
<keyword evidence="1" id="KW-0805">Transcription regulation</keyword>
<gene>
    <name evidence="4" type="ORF">A4U43_C07F5780</name>
</gene>
<dbReference type="PANTHER" id="PTHR31636">
    <property type="entry name" value="OSJNBA0084A10.13 PROTEIN-RELATED"/>
    <property type="match status" value="1"/>
</dbReference>
<feature type="region of interest" description="SAW" evidence="3">
    <location>
        <begin position="301"/>
        <end position="372"/>
    </location>
</feature>
<dbReference type="OMA" id="MALEWRG"/>
<dbReference type="InterPro" id="IPR005202">
    <property type="entry name" value="TF_GRAS"/>
</dbReference>
<dbReference type="Gramene" id="ONK62599">
    <property type="protein sequence ID" value="ONK62599"/>
    <property type="gene ID" value="A4U43_C07F5780"/>
</dbReference>
<sequence>MLSPTDISCDFFDVFPTNSCEHASMINMEFDQELSIRHLLKAYGESIEKGYMDLAQVILTRLRDKASPIGTTMERLSHYLSVQRSDPQAQRLKEECMKNHSMAFRALYEITPYGRFAHFVANYAIYESIPRDIEEVRIVDFDIGDGIQWPPLICALGPRRSVRFTCINDAEKDYKFERVRERLASFAQSMGLNLIVDNLRLDELMRIGASEGVWLVFNCMVGLPHMNMGRRSQVEKFIEGARNSLVSSSTTNGMLICGNGRCGHELFSNEHLLHSQALLESMEWHFPSSFSLARTSMECLFIGPCVSSCLGEHELVSVGSSLEGCRFSKQNLMEAMEIVRGGDYGVKVRGEWGNEMVLEWRGTPLVRVCAWR</sequence>
<dbReference type="PROSITE" id="PS50985">
    <property type="entry name" value="GRAS"/>
    <property type="match status" value="1"/>
</dbReference>
<protein>
    <submittedName>
        <fullName evidence="4">Uncharacterized protein</fullName>
    </submittedName>
</protein>
<evidence type="ECO:0000256" key="1">
    <source>
        <dbReference type="ARBA" id="ARBA00023015"/>
    </source>
</evidence>
<reference evidence="5" key="1">
    <citation type="journal article" date="2017" name="Nat. Commun.">
        <title>The asparagus genome sheds light on the origin and evolution of a young Y chromosome.</title>
        <authorList>
            <person name="Harkess A."/>
            <person name="Zhou J."/>
            <person name="Xu C."/>
            <person name="Bowers J.E."/>
            <person name="Van der Hulst R."/>
            <person name="Ayyampalayam S."/>
            <person name="Mercati F."/>
            <person name="Riccardi P."/>
            <person name="McKain M.R."/>
            <person name="Kakrana A."/>
            <person name="Tang H."/>
            <person name="Ray J."/>
            <person name="Groenendijk J."/>
            <person name="Arikit S."/>
            <person name="Mathioni S.M."/>
            <person name="Nakano M."/>
            <person name="Shan H."/>
            <person name="Telgmann-Rauber A."/>
            <person name="Kanno A."/>
            <person name="Yue Z."/>
            <person name="Chen H."/>
            <person name="Li W."/>
            <person name="Chen Y."/>
            <person name="Xu X."/>
            <person name="Zhang Y."/>
            <person name="Luo S."/>
            <person name="Chen H."/>
            <person name="Gao J."/>
            <person name="Mao Z."/>
            <person name="Pires J.C."/>
            <person name="Luo M."/>
            <person name="Kudrna D."/>
            <person name="Wing R.A."/>
            <person name="Meyers B.C."/>
            <person name="Yi K."/>
            <person name="Kong H."/>
            <person name="Lavrijsen P."/>
            <person name="Sunseri F."/>
            <person name="Falavigna A."/>
            <person name="Ye Y."/>
            <person name="Leebens-Mack J.H."/>
            <person name="Chen G."/>
        </authorList>
    </citation>
    <scope>NUCLEOTIDE SEQUENCE [LARGE SCALE GENOMIC DNA]</scope>
    <source>
        <strain evidence="5">cv. DH0086</strain>
    </source>
</reference>
<comment type="caution">
    <text evidence="3">Lacks conserved residue(s) required for the propagation of feature annotation.</text>
</comment>
<evidence type="ECO:0000313" key="5">
    <source>
        <dbReference type="Proteomes" id="UP000243459"/>
    </source>
</evidence>
<dbReference type="Pfam" id="PF03514">
    <property type="entry name" value="GRAS"/>
    <property type="match status" value="1"/>
</dbReference>